<gene>
    <name evidence="1" type="ORF">DEW08_09485</name>
</gene>
<organism evidence="1 2">
    <name type="scientific">Azospirillum thermophilum</name>
    <dbReference type="NCBI Taxonomy" id="2202148"/>
    <lineage>
        <taxon>Bacteria</taxon>
        <taxon>Pseudomonadati</taxon>
        <taxon>Pseudomonadota</taxon>
        <taxon>Alphaproteobacteria</taxon>
        <taxon>Rhodospirillales</taxon>
        <taxon>Azospirillaceae</taxon>
        <taxon>Azospirillum</taxon>
    </lineage>
</organism>
<dbReference type="Proteomes" id="UP000245629">
    <property type="component" value="Chromosome 2"/>
</dbReference>
<proteinExistence type="predicted"/>
<evidence type="ECO:0000313" key="1">
    <source>
        <dbReference type="EMBL" id="AWK86439.1"/>
    </source>
</evidence>
<dbReference type="AlphaFoldDB" id="A0A2S2CPR1"/>
<evidence type="ECO:0000313" key="2">
    <source>
        <dbReference type="Proteomes" id="UP000245629"/>
    </source>
</evidence>
<name>A0A2S2CPR1_9PROT</name>
<sequence length="250" mass="25656">MRMEAFVRFNLNRIANMADRAGRQTAPVTVVALGGGGLRDRTLDESGMAEVAARHGVDQLQFLRIVHPQGEFADFTPLLDRILRLKPTLVLVDRGVLARERSGLGDVEATLLALAGLWQGRDVLPDQVAIQYGRSCALVPAGAAPPAAGRDEGDLPGLPALTRFAGRAKAAGIPVLLLDPAPAAQAGEAAAASQAASQAAAQGLPVLRPAMTAQPAAAGCQEARAAWSAALMAGVAGTLAAPRTESAALP</sequence>
<dbReference type="EMBL" id="CP029353">
    <property type="protein sequence ID" value="AWK86439.1"/>
    <property type="molecule type" value="Genomic_DNA"/>
</dbReference>
<accession>A0A2S2CPR1</accession>
<keyword evidence="2" id="KW-1185">Reference proteome</keyword>
<protein>
    <submittedName>
        <fullName evidence="1">Uncharacterized protein</fullName>
    </submittedName>
</protein>
<dbReference type="KEGG" id="azz:DEW08_09485"/>
<reference evidence="2" key="1">
    <citation type="submission" date="2018-05" db="EMBL/GenBank/DDBJ databases">
        <title>Azospirillum thermophila sp. nov., a novel isolated from hot spring.</title>
        <authorList>
            <person name="Zhao Z."/>
        </authorList>
    </citation>
    <scope>NUCLEOTIDE SEQUENCE [LARGE SCALE GENOMIC DNA]</scope>
    <source>
        <strain evidence="2">CFH 70021</strain>
    </source>
</reference>